<name>A0A7S2VZD4_9STRA</name>
<evidence type="ECO:0000256" key="2">
    <source>
        <dbReference type="SAM" id="SignalP"/>
    </source>
</evidence>
<evidence type="ECO:0000256" key="1">
    <source>
        <dbReference type="SAM" id="MobiDB-lite"/>
    </source>
</evidence>
<feature type="compositionally biased region" description="Polar residues" evidence="1">
    <location>
        <begin position="581"/>
        <end position="590"/>
    </location>
</feature>
<dbReference type="InterPro" id="IPR040703">
    <property type="entry name" value="LCIB/C_CA"/>
</dbReference>
<feature type="chain" id="PRO_5030873457" description="Limiting CO2-inducible protein B/C beta carbonyic anhydrase domain-containing protein" evidence="2">
    <location>
        <begin position="25"/>
        <end position="620"/>
    </location>
</feature>
<dbReference type="AlphaFoldDB" id="A0A7S2VZD4"/>
<dbReference type="Pfam" id="PF18599">
    <property type="entry name" value="LCIB_C_CA"/>
    <property type="match status" value="1"/>
</dbReference>
<dbReference type="PANTHER" id="PTHR38016">
    <property type="entry name" value="UNNAMED PRODUCT"/>
    <property type="match status" value="1"/>
</dbReference>
<feature type="region of interest" description="Disordered" evidence="1">
    <location>
        <begin position="544"/>
        <end position="620"/>
    </location>
</feature>
<feature type="compositionally biased region" description="Basic and acidic residues" evidence="1">
    <location>
        <begin position="604"/>
        <end position="620"/>
    </location>
</feature>
<evidence type="ECO:0000313" key="4">
    <source>
        <dbReference type="EMBL" id="CAD9658280.1"/>
    </source>
</evidence>
<reference evidence="4" key="1">
    <citation type="submission" date="2021-01" db="EMBL/GenBank/DDBJ databases">
        <authorList>
            <person name="Corre E."/>
            <person name="Pelletier E."/>
            <person name="Niang G."/>
            <person name="Scheremetjew M."/>
            <person name="Finn R."/>
            <person name="Kale V."/>
            <person name="Holt S."/>
            <person name="Cochrane G."/>
            <person name="Meng A."/>
            <person name="Brown T."/>
            <person name="Cohen L."/>
        </authorList>
    </citation>
    <scope>NUCLEOTIDE SEQUENCE</scope>
    <source>
        <strain evidence="4">CCMP1452</strain>
    </source>
</reference>
<accession>A0A7S2VZD4</accession>
<protein>
    <recommendedName>
        <fullName evidence="3">Limiting CO2-inducible protein B/C beta carbonyic anhydrase domain-containing protein</fullName>
    </recommendedName>
</protein>
<feature type="domain" description="Limiting CO2-inducible protein B/C beta carbonyic anhydrase" evidence="3">
    <location>
        <begin position="117"/>
        <end position="335"/>
    </location>
</feature>
<evidence type="ECO:0000259" key="3">
    <source>
        <dbReference type="Pfam" id="PF18599"/>
    </source>
</evidence>
<feature type="compositionally biased region" description="Basic and acidic residues" evidence="1">
    <location>
        <begin position="569"/>
        <end position="579"/>
    </location>
</feature>
<feature type="signal peptide" evidence="2">
    <location>
        <begin position="1"/>
        <end position="24"/>
    </location>
</feature>
<proteinExistence type="predicted"/>
<keyword evidence="2" id="KW-0732">Signal</keyword>
<organism evidence="4">
    <name type="scientific">Eucampia antarctica</name>
    <dbReference type="NCBI Taxonomy" id="49252"/>
    <lineage>
        <taxon>Eukaryota</taxon>
        <taxon>Sar</taxon>
        <taxon>Stramenopiles</taxon>
        <taxon>Ochrophyta</taxon>
        <taxon>Bacillariophyta</taxon>
        <taxon>Mediophyceae</taxon>
        <taxon>Biddulphiophycidae</taxon>
        <taxon>Hemiaulales</taxon>
        <taxon>Hemiaulaceae</taxon>
        <taxon>Eucampia</taxon>
    </lineage>
</organism>
<sequence>MIGFGNALKYLLLLGVLSKHSTSGFASISLQTQIKSKEQHHGLLALKDDNSLMTARQARIMSPMMAAMMAFTNMVPNNNGWAAIAAEDIGELEDASKTLSSAKFQGAVKKYFPGAQSSSEVTLRLARALRERGYNERNTLLGASLCSDEINDTPVSLVNGLQSKLLDTRDGGVFNLGGLGGLPFVGTSGFGAFTSHCPESGKVVIVFGPHIGISNEGVIGKVERVGKDAPSTSCGAAVGAYKAIASGNIPPMNGVPGTDDFQEEFIIANLKNRLNNLEELSKIGDDASLAAITNEMYDLIWQIMKGEVEAFSTKPGFWNQITEVTLLGGIVINRGHGENLEGGDDLFQPLLLTTVAKTGESNIYQQVYGDLPTPRQRVLAGFNPVTISTDIPPPPEILVENRIKKKVTPSAPVAPAPVSKATAPVAKAKAPVAKAPAVKAKAPVAKAQVAKVPLTDSILSRFNAASTTTGDSSTSFSATDIAIPAFIGAAGAAVVLATVSNNSISNSNEPTSRSIPTITEWKKNRNGSVTGFIYGGSSYEDGDDITTSPLTENPKGDGIVTTKSGSRYYLEKKPKDKNKPRTSGSQSTIAVTGRRPSGRGSGGRLDKLERKLQNIERNIN</sequence>
<dbReference type="PANTHER" id="PTHR38016:SF1">
    <property type="entry name" value="LIMITING CO2-INDUCIBLE PROTEIN B_C BETA CARBONYIC ANHYDRASE DOMAIN-CONTAINING PROTEIN"/>
    <property type="match status" value="1"/>
</dbReference>
<gene>
    <name evidence="4" type="ORF">EANT1437_LOCUS2082</name>
</gene>
<dbReference type="EMBL" id="HBHI01004112">
    <property type="protein sequence ID" value="CAD9658280.1"/>
    <property type="molecule type" value="Transcribed_RNA"/>
</dbReference>